<evidence type="ECO:0000313" key="2">
    <source>
        <dbReference type="EMBL" id="SHF39945.1"/>
    </source>
</evidence>
<protein>
    <submittedName>
        <fullName evidence="2">Uncharacterized protein</fullName>
    </submittedName>
</protein>
<organism evidence="2 3">
    <name type="scientific">Streptoalloteichus hindustanus</name>
    <dbReference type="NCBI Taxonomy" id="2017"/>
    <lineage>
        <taxon>Bacteria</taxon>
        <taxon>Bacillati</taxon>
        <taxon>Actinomycetota</taxon>
        <taxon>Actinomycetes</taxon>
        <taxon>Pseudonocardiales</taxon>
        <taxon>Pseudonocardiaceae</taxon>
        <taxon>Streptoalloteichus</taxon>
    </lineage>
</organism>
<keyword evidence="3" id="KW-1185">Reference proteome</keyword>
<dbReference type="RefSeq" id="WP_234995665.1">
    <property type="nucleotide sequence ID" value="NZ_FQVN01000003.1"/>
</dbReference>
<evidence type="ECO:0000256" key="1">
    <source>
        <dbReference type="SAM" id="MobiDB-lite"/>
    </source>
</evidence>
<feature type="region of interest" description="Disordered" evidence="1">
    <location>
        <begin position="1"/>
        <end position="33"/>
    </location>
</feature>
<proteinExistence type="predicted"/>
<gene>
    <name evidence="2" type="ORF">SAMN05444320_103498</name>
</gene>
<name>A0A1M5BC00_STRHI</name>
<dbReference type="Proteomes" id="UP000184501">
    <property type="component" value="Unassembled WGS sequence"/>
</dbReference>
<feature type="compositionally biased region" description="Basic and acidic residues" evidence="1">
    <location>
        <begin position="1"/>
        <end position="15"/>
    </location>
</feature>
<evidence type="ECO:0000313" key="3">
    <source>
        <dbReference type="Proteomes" id="UP000184501"/>
    </source>
</evidence>
<reference evidence="2 3" key="1">
    <citation type="submission" date="2016-11" db="EMBL/GenBank/DDBJ databases">
        <authorList>
            <person name="Jaros S."/>
            <person name="Januszkiewicz K."/>
            <person name="Wedrychowicz H."/>
        </authorList>
    </citation>
    <scope>NUCLEOTIDE SEQUENCE [LARGE SCALE GENOMIC DNA]</scope>
    <source>
        <strain evidence="2 3">DSM 44523</strain>
    </source>
</reference>
<dbReference type="STRING" id="2017.SAMN05444320_103498"/>
<dbReference type="EMBL" id="FQVN01000003">
    <property type="protein sequence ID" value="SHF39945.1"/>
    <property type="molecule type" value="Genomic_DNA"/>
</dbReference>
<sequence length="295" mass="32520">MVPVDTKLERKDGVLKPKAAVTDSRVPERSGPGAVIRAQTRDGASAELEPIDFAVRDAKRDGSTAVYEGVQDGVDLKVRVLNRGFKQDLVLHKAPSKPEWKYRLRVAANLEPKPEKDGSIAVKDGAGKARLVIPAPTVWDASGMEPVREPVSQRLERDDKGWLVVLSVDSKWLSTQGRKYPVTVDPALSDPHGYGPNVYTNTYVSDGWPDQNYSRQLCADSAGCVLKVGYYPGAGNNRAYVNYNIDPIRGKQILHAEWRGYWMWSSQPGLALGCEHRVGRGHHDLEQPAGAGDRR</sequence>
<accession>A0A1M5BC00</accession>
<dbReference type="AlphaFoldDB" id="A0A1M5BC00"/>